<keyword evidence="1" id="KW-1133">Transmembrane helix</keyword>
<gene>
    <name evidence="2" type="ORF">A3D53_01770</name>
</gene>
<dbReference type="Proteomes" id="UP000176413">
    <property type="component" value="Unassembled WGS sequence"/>
</dbReference>
<feature type="transmembrane region" description="Helical" evidence="1">
    <location>
        <begin position="52"/>
        <end position="70"/>
    </location>
</feature>
<accession>A0A1F6MC63</accession>
<organism evidence="2 3">
    <name type="scientific">Candidatus Magasanikbacteria bacterium RIFCSPHIGHO2_02_FULL_45_10</name>
    <dbReference type="NCBI Taxonomy" id="1798679"/>
    <lineage>
        <taxon>Bacteria</taxon>
        <taxon>Candidatus Magasanikiibacteriota</taxon>
    </lineage>
</organism>
<dbReference type="AlphaFoldDB" id="A0A1F6MC63"/>
<evidence type="ECO:0000313" key="2">
    <source>
        <dbReference type="EMBL" id="OGH69148.1"/>
    </source>
</evidence>
<evidence type="ECO:0000313" key="3">
    <source>
        <dbReference type="Proteomes" id="UP000176413"/>
    </source>
</evidence>
<protein>
    <submittedName>
        <fullName evidence="2">Uncharacterized protein</fullName>
    </submittedName>
</protein>
<keyword evidence="1" id="KW-0472">Membrane</keyword>
<feature type="transmembrane region" description="Helical" evidence="1">
    <location>
        <begin position="20"/>
        <end position="40"/>
    </location>
</feature>
<proteinExistence type="predicted"/>
<reference evidence="2 3" key="1">
    <citation type="journal article" date="2016" name="Nat. Commun.">
        <title>Thousands of microbial genomes shed light on interconnected biogeochemical processes in an aquifer system.</title>
        <authorList>
            <person name="Anantharaman K."/>
            <person name="Brown C.T."/>
            <person name="Hug L.A."/>
            <person name="Sharon I."/>
            <person name="Castelle C.J."/>
            <person name="Probst A.J."/>
            <person name="Thomas B.C."/>
            <person name="Singh A."/>
            <person name="Wilkins M.J."/>
            <person name="Karaoz U."/>
            <person name="Brodie E.L."/>
            <person name="Williams K.H."/>
            <person name="Hubbard S.S."/>
            <person name="Banfield J.F."/>
        </authorList>
    </citation>
    <scope>NUCLEOTIDE SEQUENCE [LARGE SCALE GENOMIC DNA]</scope>
</reference>
<keyword evidence="1" id="KW-0812">Transmembrane</keyword>
<name>A0A1F6MC63_9BACT</name>
<sequence>MTLRNALTVFIKGKRQAIRLAVLGVIFITYTDMISNLLPFRETFEPGVLRGILWFIGTMFAMLKLLAANWRRERDKTRQAEIEVLNTSRAATRIDMMRSRYRLPQMFL</sequence>
<evidence type="ECO:0000256" key="1">
    <source>
        <dbReference type="SAM" id="Phobius"/>
    </source>
</evidence>
<dbReference type="EMBL" id="MFQA01000013">
    <property type="protein sequence ID" value="OGH69148.1"/>
    <property type="molecule type" value="Genomic_DNA"/>
</dbReference>
<comment type="caution">
    <text evidence="2">The sequence shown here is derived from an EMBL/GenBank/DDBJ whole genome shotgun (WGS) entry which is preliminary data.</text>
</comment>